<dbReference type="InterPro" id="IPR045357">
    <property type="entry name" value="Aminopeptidase_N-like_N"/>
</dbReference>
<dbReference type="GO" id="GO:0042277">
    <property type="term" value="F:peptide binding"/>
    <property type="evidence" value="ECO:0007669"/>
    <property type="project" value="TreeGrafter"/>
</dbReference>
<evidence type="ECO:0000256" key="4">
    <source>
        <dbReference type="ARBA" id="ARBA00012564"/>
    </source>
</evidence>
<evidence type="ECO:0000259" key="14">
    <source>
        <dbReference type="Pfam" id="PF17900"/>
    </source>
</evidence>
<dbReference type="InterPro" id="IPR027268">
    <property type="entry name" value="Peptidase_M4/M1_CTD_sf"/>
</dbReference>
<evidence type="ECO:0000256" key="1">
    <source>
        <dbReference type="ARBA" id="ARBA00000098"/>
    </source>
</evidence>
<dbReference type="EMBL" id="CADCTU010000571">
    <property type="protein sequence ID" value="CAA9332673.1"/>
    <property type="molecule type" value="Genomic_DNA"/>
</dbReference>
<dbReference type="SUPFAM" id="SSF63737">
    <property type="entry name" value="Leukotriene A4 hydrolase N-terminal domain"/>
    <property type="match status" value="1"/>
</dbReference>
<evidence type="ECO:0000256" key="5">
    <source>
        <dbReference type="ARBA" id="ARBA00015611"/>
    </source>
</evidence>
<evidence type="ECO:0000256" key="6">
    <source>
        <dbReference type="ARBA" id="ARBA00022438"/>
    </source>
</evidence>
<keyword evidence="8" id="KW-0479">Metal-binding</keyword>
<dbReference type="PANTHER" id="PTHR11533:SF174">
    <property type="entry name" value="PUROMYCIN-SENSITIVE AMINOPEPTIDASE-RELATED"/>
    <property type="match status" value="1"/>
</dbReference>
<dbReference type="InterPro" id="IPR050344">
    <property type="entry name" value="Peptidase_M1_aminopeptidases"/>
</dbReference>
<dbReference type="InterPro" id="IPR014782">
    <property type="entry name" value="Peptidase_M1_dom"/>
</dbReference>
<organism evidence="15">
    <name type="scientific">uncultured Gemmatimonadaceae bacterium</name>
    <dbReference type="NCBI Taxonomy" id="246130"/>
    <lineage>
        <taxon>Bacteria</taxon>
        <taxon>Pseudomonadati</taxon>
        <taxon>Gemmatimonadota</taxon>
        <taxon>Gemmatimonadia</taxon>
        <taxon>Gemmatimonadales</taxon>
        <taxon>Gemmatimonadaceae</taxon>
        <taxon>environmental samples</taxon>
    </lineage>
</organism>
<dbReference type="PANTHER" id="PTHR11533">
    <property type="entry name" value="PROTEASE M1 ZINC METALLOPROTEASE"/>
    <property type="match status" value="1"/>
</dbReference>
<evidence type="ECO:0000256" key="2">
    <source>
        <dbReference type="ARBA" id="ARBA00001947"/>
    </source>
</evidence>
<keyword evidence="11" id="KW-0482">Metalloprotease</keyword>
<dbReference type="GO" id="GO:0043171">
    <property type="term" value="P:peptide catabolic process"/>
    <property type="evidence" value="ECO:0007669"/>
    <property type="project" value="TreeGrafter"/>
</dbReference>
<evidence type="ECO:0000313" key="15">
    <source>
        <dbReference type="EMBL" id="CAA9332673.1"/>
    </source>
</evidence>
<dbReference type="Gene3D" id="2.60.40.1730">
    <property type="entry name" value="tricorn interacting facor f3 domain"/>
    <property type="match status" value="1"/>
</dbReference>
<dbReference type="Gene3D" id="1.10.390.10">
    <property type="entry name" value="Neutral Protease Domain 2"/>
    <property type="match status" value="1"/>
</dbReference>
<dbReference type="InterPro" id="IPR001930">
    <property type="entry name" value="Peptidase_M1"/>
</dbReference>
<dbReference type="GO" id="GO:0070006">
    <property type="term" value="F:metalloaminopeptidase activity"/>
    <property type="evidence" value="ECO:0007669"/>
    <property type="project" value="TreeGrafter"/>
</dbReference>
<name>A0A6J4LH15_9BACT</name>
<evidence type="ECO:0000256" key="3">
    <source>
        <dbReference type="ARBA" id="ARBA00010136"/>
    </source>
</evidence>
<dbReference type="CDD" id="cd09602">
    <property type="entry name" value="M1_APN"/>
    <property type="match status" value="1"/>
</dbReference>
<feature type="domain" description="Peptidase M1 membrane alanine aminopeptidase" evidence="12">
    <location>
        <begin position="260"/>
        <end position="464"/>
    </location>
</feature>
<comment type="cofactor">
    <cofactor evidence="2">
        <name>Zn(2+)</name>
        <dbReference type="ChEBI" id="CHEBI:29105"/>
    </cofactor>
</comment>
<dbReference type="Pfam" id="PF11838">
    <property type="entry name" value="ERAP1_C"/>
    <property type="match status" value="1"/>
</dbReference>
<dbReference type="PRINTS" id="PR00756">
    <property type="entry name" value="ALADIPTASE"/>
</dbReference>
<evidence type="ECO:0000256" key="10">
    <source>
        <dbReference type="ARBA" id="ARBA00022833"/>
    </source>
</evidence>
<dbReference type="SUPFAM" id="SSF55486">
    <property type="entry name" value="Metalloproteases ('zincins'), catalytic domain"/>
    <property type="match status" value="1"/>
</dbReference>
<dbReference type="GO" id="GO:0005615">
    <property type="term" value="C:extracellular space"/>
    <property type="evidence" value="ECO:0007669"/>
    <property type="project" value="TreeGrafter"/>
</dbReference>
<dbReference type="EC" id="3.4.11.2" evidence="4"/>
<evidence type="ECO:0000256" key="11">
    <source>
        <dbReference type="ARBA" id="ARBA00023049"/>
    </source>
</evidence>
<keyword evidence="6 15" id="KW-0031">Aminopeptidase</keyword>
<sequence length="870" mass="95015">MQCTRHPDAPMLTLLAAALLQAPLPPPDPHMGPGVSRALAEHRARQIATPRYALALDVTRRDTLVGEATVRFARRGGGDVVLDFRGLGLSAVAVNARPLARPEWNGAHLRIPASALRDGENAVRLAFRAAIAPAGASVIRFHDATDGADYLYTLLVPADANALFPCFDQPDLKARVTLSLTTPRGWTALANGALAAADSAAPARTTFRFRETEPLSTYLVAFAAGPWATRRAAVGGRPMTMYVRASRAREAEADSLIAANARAIEWLERYAARPFPFQKYDFLLAPAFPFGGMEHPGAVFYNEETFIFRERPTLNQLLGREATVYHEVAHQWFGDLVTMRWFDDLWLKEGFSTYLAAVMQDALSPRANAWKTFHLRNKPAAYAVDASRGTTPVYQPLGNLDQAKSNYGAIVYNKAPGILKQLGFLVGDTAFRDGLRRYVRAHAYGNATWRDLLAAVGAASGRDLGPWGAQYVLRPGMPVVEQRVGGGSGGWAVTLTQRPAQPLSGAAPWPIRTRLLARYADGSADTVPVALDGARTTVRLPRRERPELVFANAGDQAYALVHLDTASVRWAEAHVGEVRDPLLRPMLWGALWDLVRDARLDPARFVRAALRELPAEGDEQVAPFVVARLARAAEAYLGAADDRALRPEIERVLRAGAADTAHPYSVRKAQLDAYVALARSPAALAHLDALLDSAAAAGAPLRAPTRWAIVTTLLAREAPGAAARLAAEARRDSTTEGRRRAFVAGAAVPDAAAKQRYWRRYFADRDLNEEWASASLGAFNTPDQHALTRPYLVPALDSLPWVQRNRRIFFLGAWLSAFLQGQRTPEALALVERFLREHPALPADLRQKVLQSADELERTVRVRAAVSGGR</sequence>
<accession>A0A6J4LH15</accession>
<proteinExistence type="inferred from homology"/>
<reference evidence="15" key="1">
    <citation type="submission" date="2020-02" db="EMBL/GenBank/DDBJ databases">
        <authorList>
            <person name="Meier V. D."/>
        </authorList>
    </citation>
    <scope>NUCLEOTIDE SEQUENCE</scope>
    <source>
        <strain evidence="15">AVDCRST_MAG11</strain>
    </source>
</reference>
<dbReference type="GO" id="GO:0016285">
    <property type="term" value="F:alanyl aminopeptidase activity"/>
    <property type="evidence" value="ECO:0007669"/>
    <property type="project" value="UniProtKB-EC"/>
</dbReference>
<feature type="domain" description="ERAP1-like C-terminal" evidence="13">
    <location>
        <begin position="548"/>
        <end position="858"/>
    </location>
</feature>
<evidence type="ECO:0000256" key="9">
    <source>
        <dbReference type="ARBA" id="ARBA00022801"/>
    </source>
</evidence>
<evidence type="ECO:0000256" key="8">
    <source>
        <dbReference type="ARBA" id="ARBA00022723"/>
    </source>
</evidence>
<feature type="domain" description="Aminopeptidase N-like N-terminal" evidence="14">
    <location>
        <begin position="51"/>
        <end position="219"/>
    </location>
</feature>
<dbReference type="AlphaFoldDB" id="A0A6J4LH15"/>
<dbReference type="GO" id="GO:0008270">
    <property type="term" value="F:zinc ion binding"/>
    <property type="evidence" value="ECO:0007669"/>
    <property type="project" value="InterPro"/>
</dbReference>
<dbReference type="GO" id="GO:0005737">
    <property type="term" value="C:cytoplasm"/>
    <property type="evidence" value="ECO:0007669"/>
    <property type="project" value="TreeGrafter"/>
</dbReference>
<gene>
    <name evidence="15" type="ORF">AVDCRST_MAG11-2548</name>
</gene>
<protein>
    <recommendedName>
        <fullName evidence="5">Aminopeptidase N</fullName>
        <ecNumber evidence="4">3.4.11.2</ecNumber>
    </recommendedName>
</protein>
<evidence type="ECO:0000259" key="12">
    <source>
        <dbReference type="Pfam" id="PF01433"/>
    </source>
</evidence>
<evidence type="ECO:0000256" key="7">
    <source>
        <dbReference type="ARBA" id="ARBA00022670"/>
    </source>
</evidence>
<dbReference type="InterPro" id="IPR042097">
    <property type="entry name" value="Aminopeptidase_N-like_N_sf"/>
</dbReference>
<evidence type="ECO:0000259" key="13">
    <source>
        <dbReference type="Pfam" id="PF11838"/>
    </source>
</evidence>
<dbReference type="Pfam" id="PF01433">
    <property type="entry name" value="Peptidase_M1"/>
    <property type="match status" value="1"/>
</dbReference>
<keyword evidence="7" id="KW-0645">Protease</keyword>
<dbReference type="Pfam" id="PF17900">
    <property type="entry name" value="Peptidase_M1_N"/>
    <property type="match status" value="1"/>
</dbReference>
<dbReference type="GO" id="GO:0016020">
    <property type="term" value="C:membrane"/>
    <property type="evidence" value="ECO:0007669"/>
    <property type="project" value="TreeGrafter"/>
</dbReference>
<dbReference type="InterPro" id="IPR024571">
    <property type="entry name" value="ERAP1-like_C_dom"/>
</dbReference>
<comment type="similarity">
    <text evidence="3">Belongs to the peptidase M1 family.</text>
</comment>
<keyword evidence="9 15" id="KW-0378">Hydrolase</keyword>
<comment type="catalytic activity">
    <reaction evidence="1">
        <text>Release of an N-terminal amino acid, Xaa-|-Yaa- from a peptide, amide or arylamide. Xaa is preferably Ala, but may be most amino acids including Pro (slow action). When a terminal hydrophobic residue is followed by a prolyl residue, the two may be released as an intact Xaa-Pro dipeptide.</text>
        <dbReference type="EC" id="3.4.11.2"/>
    </reaction>
</comment>
<keyword evidence="10" id="KW-0862">Zinc</keyword>
<dbReference type="GO" id="GO:0006508">
    <property type="term" value="P:proteolysis"/>
    <property type="evidence" value="ECO:0007669"/>
    <property type="project" value="UniProtKB-KW"/>
</dbReference>